<dbReference type="AlphaFoldDB" id="A0A8S2DB04"/>
<evidence type="ECO:0000313" key="3">
    <source>
        <dbReference type="Proteomes" id="UP000677228"/>
    </source>
</evidence>
<dbReference type="EMBL" id="CAJOBA010003199">
    <property type="protein sequence ID" value="CAF3673817.1"/>
    <property type="molecule type" value="Genomic_DNA"/>
</dbReference>
<name>A0A8S2DB04_9BILA</name>
<reference evidence="1" key="1">
    <citation type="submission" date="2021-02" db="EMBL/GenBank/DDBJ databases">
        <authorList>
            <person name="Nowell W R."/>
        </authorList>
    </citation>
    <scope>NUCLEOTIDE SEQUENCE</scope>
</reference>
<accession>A0A8S2DB04</accession>
<sequence>MIPTIMPPDNPSESLELLQRELLPEGKVLENVTFLSKQIKDLISDVNKVAELLCQMKVFAENLSMFDTEINAKIDKEVNSYKTQQDIMDFDQLTMILEKTEISFQLIHDHTCFIGQNWRTRREKMQKQDDLKYVIDNLIEDDIKENIKNILKEKYETFRSTYYGLISRFLGSFNSKTETEP</sequence>
<comment type="caution">
    <text evidence="1">The sequence shown here is derived from an EMBL/GenBank/DDBJ whole genome shotgun (WGS) entry which is preliminary data.</text>
</comment>
<organism evidence="1 3">
    <name type="scientific">Didymodactylos carnosus</name>
    <dbReference type="NCBI Taxonomy" id="1234261"/>
    <lineage>
        <taxon>Eukaryota</taxon>
        <taxon>Metazoa</taxon>
        <taxon>Spiralia</taxon>
        <taxon>Gnathifera</taxon>
        <taxon>Rotifera</taxon>
        <taxon>Eurotatoria</taxon>
        <taxon>Bdelloidea</taxon>
        <taxon>Philodinida</taxon>
        <taxon>Philodinidae</taxon>
        <taxon>Didymodactylos</taxon>
    </lineage>
</organism>
<dbReference type="EMBL" id="CAJNOK010003198">
    <property type="protein sequence ID" value="CAF0891701.1"/>
    <property type="molecule type" value="Genomic_DNA"/>
</dbReference>
<protein>
    <submittedName>
        <fullName evidence="1">Uncharacterized protein</fullName>
    </submittedName>
</protein>
<proteinExistence type="predicted"/>
<evidence type="ECO:0000313" key="1">
    <source>
        <dbReference type="EMBL" id="CAF0891701.1"/>
    </source>
</evidence>
<dbReference type="Proteomes" id="UP000682733">
    <property type="component" value="Unassembled WGS sequence"/>
</dbReference>
<dbReference type="Proteomes" id="UP000677228">
    <property type="component" value="Unassembled WGS sequence"/>
</dbReference>
<gene>
    <name evidence="1" type="ORF">OVA965_LOCUS9161</name>
    <name evidence="2" type="ORF">TMI583_LOCUS9157</name>
</gene>
<evidence type="ECO:0000313" key="2">
    <source>
        <dbReference type="EMBL" id="CAF3673817.1"/>
    </source>
</evidence>